<dbReference type="Proteomes" id="UP001142393">
    <property type="component" value="Unassembled WGS sequence"/>
</dbReference>
<organism evidence="1 2">
    <name type="scientific">Lentinula detonsa</name>
    <dbReference type="NCBI Taxonomy" id="2804962"/>
    <lineage>
        <taxon>Eukaryota</taxon>
        <taxon>Fungi</taxon>
        <taxon>Dikarya</taxon>
        <taxon>Basidiomycota</taxon>
        <taxon>Agaricomycotina</taxon>
        <taxon>Agaricomycetes</taxon>
        <taxon>Agaricomycetidae</taxon>
        <taxon>Agaricales</taxon>
        <taxon>Marasmiineae</taxon>
        <taxon>Omphalotaceae</taxon>
        <taxon>Lentinula</taxon>
    </lineage>
</organism>
<evidence type="ECO:0000313" key="2">
    <source>
        <dbReference type="Proteomes" id="UP001142393"/>
    </source>
</evidence>
<name>A0A9W8P9K4_9AGAR</name>
<gene>
    <name evidence="1" type="ORF">DFH05DRAFT_1477772</name>
</gene>
<sequence length="341" mass="38926">MQFPHSSTILHSQIQPTYLPLTTQVLFQNSGPADDPSFEIHKTISFLLSPRWSWSLFVNMNIPYVHVPLTILRGILIAILASTVSITSSCYAFPLSSIPAPSHENAGYYDDSYRAGPSSDLHYLNTESYSRHPRLQSREIGWTKAMDRLSMKTDGMALVGFAYSSESDGLDYKGKFLPLELLILPDTARPFVTSDHLYLVSKLSLSVHDHPDHYWTCPVYAKKSRMVKKKPLMVFEVDGEPPAYPVPETFLPLYTQRPTENDADPSIDPSTINYRGTERIIFFEDRNIGVIMRIPTKEFTEKWNLKAECYQSVKHLQKTAKWNEIWKSQVHGWPQNLNIVG</sequence>
<dbReference type="EMBL" id="JANVFU010000002">
    <property type="protein sequence ID" value="KAJ3749656.1"/>
    <property type="molecule type" value="Genomic_DNA"/>
</dbReference>
<keyword evidence="2" id="KW-1185">Reference proteome</keyword>
<comment type="caution">
    <text evidence="1">The sequence shown here is derived from an EMBL/GenBank/DDBJ whole genome shotgun (WGS) entry which is preliminary data.</text>
</comment>
<accession>A0A9W8P9K4</accession>
<reference evidence="1 2" key="1">
    <citation type="journal article" date="2023" name="Proc. Natl. Acad. Sci. U.S.A.">
        <title>A global phylogenomic analysis of the shiitake genus Lentinula.</title>
        <authorList>
            <person name="Sierra-Patev S."/>
            <person name="Min B."/>
            <person name="Naranjo-Ortiz M."/>
            <person name="Looney B."/>
            <person name="Konkel Z."/>
            <person name="Slot J.C."/>
            <person name="Sakamoto Y."/>
            <person name="Steenwyk J.L."/>
            <person name="Rokas A."/>
            <person name="Carro J."/>
            <person name="Camarero S."/>
            <person name="Ferreira P."/>
            <person name="Molpeceres G."/>
            <person name="Ruiz-Duenas F.J."/>
            <person name="Serrano A."/>
            <person name="Henrissat B."/>
            <person name="Drula E."/>
            <person name="Hughes K.W."/>
            <person name="Mata J.L."/>
            <person name="Ishikawa N.K."/>
            <person name="Vargas-Isla R."/>
            <person name="Ushijima S."/>
            <person name="Smith C.A."/>
            <person name="Donoghue J."/>
            <person name="Ahrendt S."/>
            <person name="Andreopoulos W."/>
            <person name="He G."/>
            <person name="LaButti K."/>
            <person name="Lipzen A."/>
            <person name="Ng V."/>
            <person name="Riley R."/>
            <person name="Sandor L."/>
            <person name="Barry K."/>
            <person name="Martinez A.T."/>
            <person name="Xiao Y."/>
            <person name="Gibbons J.G."/>
            <person name="Terashima K."/>
            <person name="Grigoriev I.V."/>
            <person name="Hibbett D."/>
        </authorList>
    </citation>
    <scope>NUCLEOTIDE SEQUENCE [LARGE SCALE GENOMIC DNA]</scope>
    <source>
        <strain evidence="1 2">TFB7810</strain>
    </source>
</reference>
<evidence type="ECO:0000313" key="1">
    <source>
        <dbReference type="EMBL" id="KAJ3749656.1"/>
    </source>
</evidence>
<protein>
    <submittedName>
        <fullName evidence="1">Uncharacterized protein</fullName>
    </submittedName>
</protein>
<dbReference type="AlphaFoldDB" id="A0A9W8P9K4"/>
<proteinExistence type="predicted"/>